<feature type="domain" description="Zn(2)-C6 fungal-type" evidence="6">
    <location>
        <begin position="11"/>
        <end position="41"/>
    </location>
</feature>
<keyword evidence="3" id="KW-0805">Transcription regulation</keyword>
<keyword evidence="5" id="KW-0539">Nucleus</keyword>
<comment type="caution">
    <text evidence="7">The sequence shown here is derived from an EMBL/GenBank/DDBJ whole genome shotgun (WGS) entry which is preliminary data.</text>
</comment>
<dbReference type="VEuPathDB" id="FungiDB:FOIG_14770"/>
<keyword evidence="2" id="KW-0862">Zinc</keyword>
<protein>
    <recommendedName>
        <fullName evidence="6">Zn(2)-C6 fungal-type domain-containing protein</fullName>
    </recommendedName>
</protein>
<dbReference type="VEuPathDB" id="FungiDB:FOC4_g10015361"/>
<name>A0A420MR13_FUSOX</name>
<dbReference type="VEuPathDB" id="FungiDB:FOC4_g10003151"/>
<dbReference type="VEuPathDB" id="FungiDB:FOZG_14697"/>
<dbReference type="GO" id="GO:0000981">
    <property type="term" value="F:DNA-binding transcription factor activity, RNA polymerase II-specific"/>
    <property type="evidence" value="ECO:0007669"/>
    <property type="project" value="InterPro"/>
</dbReference>
<dbReference type="SMART" id="SM00066">
    <property type="entry name" value="GAL4"/>
    <property type="match status" value="1"/>
</dbReference>
<dbReference type="EMBL" id="MRCX01000133">
    <property type="protein sequence ID" value="RKK70481.1"/>
    <property type="molecule type" value="Genomic_DNA"/>
</dbReference>
<dbReference type="Pfam" id="PF00172">
    <property type="entry name" value="Zn_clus"/>
    <property type="match status" value="1"/>
</dbReference>
<evidence type="ECO:0000313" key="8">
    <source>
        <dbReference type="Proteomes" id="UP000285084"/>
    </source>
</evidence>
<gene>
    <name evidence="7" type="ORF">BFJ69_g11850</name>
</gene>
<evidence type="ECO:0000259" key="6">
    <source>
        <dbReference type="PROSITE" id="PS50048"/>
    </source>
</evidence>
<evidence type="ECO:0000256" key="3">
    <source>
        <dbReference type="ARBA" id="ARBA00023015"/>
    </source>
</evidence>
<evidence type="ECO:0000256" key="5">
    <source>
        <dbReference type="ARBA" id="ARBA00023242"/>
    </source>
</evidence>
<dbReference type="GO" id="GO:0008270">
    <property type="term" value="F:zinc ion binding"/>
    <property type="evidence" value="ECO:0007669"/>
    <property type="project" value="InterPro"/>
</dbReference>
<dbReference type="InterPro" id="IPR036864">
    <property type="entry name" value="Zn2-C6_fun-type_DNA-bd_sf"/>
</dbReference>
<keyword evidence="4" id="KW-0804">Transcription</keyword>
<dbReference type="PANTHER" id="PTHR47660:SF3">
    <property type="entry name" value="FINGER DOMAIN PROTEIN, PUTATIVE (AFU_ORTHOLOGUE AFUA_4G03310)-RELATED"/>
    <property type="match status" value="1"/>
</dbReference>
<dbReference type="PROSITE" id="PS50048">
    <property type="entry name" value="ZN2_CY6_FUNGAL_2"/>
    <property type="match status" value="1"/>
</dbReference>
<dbReference type="CDD" id="cd00067">
    <property type="entry name" value="GAL4"/>
    <property type="match status" value="1"/>
</dbReference>
<dbReference type="VEuPathDB" id="FungiDB:HZS61_007996"/>
<dbReference type="SUPFAM" id="SSF57701">
    <property type="entry name" value="Zn2/Cys6 DNA-binding domain"/>
    <property type="match status" value="1"/>
</dbReference>
<dbReference type="AlphaFoldDB" id="A0A420MR13"/>
<evidence type="ECO:0000256" key="2">
    <source>
        <dbReference type="ARBA" id="ARBA00022833"/>
    </source>
</evidence>
<evidence type="ECO:0000256" key="4">
    <source>
        <dbReference type="ARBA" id="ARBA00023163"/>
    </source>
</evidence>
<dbReference type="PANTHER" id="PTHR47660">
    <property type="entry name" value="TRANSCRIPTION FACTOR WITH C2H2 AND ZN(2)-CYS(6) DNA BINDING DOMAIN (EUROFUNG)-RELATED-RELATED"/>
    <property type="match status" value="1"/>
</dbReference>
<dbReference type="VEuPathDB" id="FungiDB:FOC1_g10001903"/>
<keyword evidence="1" id="KW-0479">Metal-binding</keyword>
<dbReference type="VEuPathDB" id="FungiDB:FOMG_08814"/>
<reference evidence="7 8" key="1">
    <citation type="journal article" date="2018" name="Sci. Rep.">
        <title>Characterisation of pathogen-specific regions and novel effector candidates in Fusarium oxysporum f. sp. cepae.</title>
        <authorList>
            <person name="Armitage A.D."/>
            <person name="Taylor A."/>
            <person name="Sobczyk M.K."/>
            <person name="Baxter L."/>
            <person name="Greenfield B.P."/>
            <person name="Bates H.J."/>
            <person name="Wilson F."/>
            <person name="Jackson A.C."/>
            <person name="Ott S."/>
            <person name="Harrison R.J."/>
            <person name="Clarkson J.P."/>
        </authorList>
    </citation>
    <scope>NUCLEOTIDE SEQUENCE [LARGE SCALE GENOMIC DNA]</scope>
    <source>
        <strain evidence="7 8">Fo_A13</strain>
    </source>
</reference>
<dbReference type="PROSITE" id="PS00463">
    <property type="entry name" value="ZN2_CY6_FUNGAL_1"/>
    <property type="match status" value="1"/>
</dbReference>
<dbReference type="InterPro" id="IPR001138">
    <property type="entry name" value="Zn2Cys6_DnaBD"/>
</dbReference>
<evidence type="ECO:0000313" key="7">
    <source>
        <dbReference type="EMBL" id="RKK70481.1"/>
    </source>
</evidence>
<sequence>MAENRTLKKRACILCTRAKRKCDRQTPSCARCTAKGFMCRYPAPRIVPSYDIIYDEHGTFETVPATTALQGVQIFDEPCLNQDQSPSDPTNPIADTLIPVSNWGSDPLPSLPWYLTTSSWDLSSVPRSECLTFEEESLKSFIRSLQNWMKQWTSHGHCAFIHRSLYSDHMPVVIQDAYTTLAAYQNKTPTNRNMILRICKERLSTLIECQSLDSVDSTMKDTSMHLSRTQALIVYISICLFDGDINARARAEQGLDVLMPWGHQLIQSASSCSGFPATWNISDCGISVPGEPTTTTHLTPCLDGNLDSFWRSWAYAESIRRTYLIVVLLVTIYSTLKTGWSGCPGGVTFTGDEGLWDASSAHAWKRVMKGVNEKVVGFIPIFSHRMGDVLANRKPADVDDFTCTLLAATFGRERLEGWRAL</sequence>
<dbReference type="VEuPathDB" id="FungiDB:FOXG_20831"/>
<organism evidence="7 8">
    <name type="scientific">Fusarium oxysporum</name>
    <name type="common">Fusarium vascular wilt</name>
    <dbReference type="NCBI Taxonomy" id="5507"/>
    <lineage>
        <taxon>Eukaryota</taxon>
        <taxon>Fungi</taxon>
        <taxon>Dikarya</taxon>
        <taxon>Ascomycota</taxon>
        <taxon>Pezizomycotina</taxon>
        <taxon>Sordariomycetes</taxon>
        <taxon>Hypocreomycetidae</taxon>
        <taxon>Hypocreales</taxon>
        <taxon>Nectriaceae</taxon>
        <taxon>Fusarium</taxon>
        <taxon>Fusarium oxysporum species complex</taxon>
    </lineage>
</organism>
<accession>A0A420MR13</accession>
<dbReference type="Proteomes" id="UP000285084">
    <property type="component" value="Unassembled WGS sequence"/>
</dbReference>
<evidence type="ECO:0000256" key="1">
    <source>
        <dbReference type="ARBA" id="ARBA00022723"/>
    </source>
</evidence>
<dbReference type="Gene3D" id="4.10.240.10">
    <property type="entry name" value="Zn(2)-C6 fungal-type DNA-binding domain"/>
    <property type="match status" value="1"/>
</dbReference>
<proteinExistence type="predicted"/>